<dbReference type="CDD" id="cd06850">
    <property type="entry name" value="biotinyl_domain"/>
    <property type="match status" value="1"/>
</dbReference>
<keyword evidence="5 8" id="KW-0443">Lipid metabolism</keyword>
<evidence type="ECO:0000313" key="11">
    <source>
        <dbReference type="Proteomes" id="UP000777784"/>
    </source>
</evidence>
<name>A0A948W322_UNCEI</name>
<dbReference type="EMBL" id="JAHJDP010000032">
    <property type="protein sequence ID" value="MBU2690607.1"/>
    <property type="molecule type" value="Genomic_DNA"/>
</dbReference>
<dbReference type="AlphaFoldDB" id="A0A948W322"/>
<dbReference type="InterPro" id="IPR050709">
    <property type="entry name" value="Biotin_Carboxyl_Carrier/Decarb"/>
</dbReference>
<protein>
    <recommendedName>
        <fullName evidence="2 8">Biotin carboxyl carrier protein of acetyl-CoA carboxylase</fullName>
    </recommendedName>
</protein>
<dbReference type="InterPro" id="IPR011053">
    <property type="entry name" value="Single_hybrid_motif"/>
</dbReference>
<dbReference type="PRINTS" id="PR01071">
    <property type="entry name" value="ACOABIOTINCC"/>
</dbReference>
<dbReference type="InterPro" id="IPR001249">
    <property type="entry name" value="AcCoA_biotinCC"/>
</dbReference>
<dbReference type="PANTHER" id="PTHR45266">
    <property type="entry name" value="OXALOACETATE DECARBOXYLASE ALPHA CHAIN"/>
    <property type="match status" value="1"/>
</dbReference>
<comment type="pathway">
    <text evidence="1 8">Lipid metabolism; fatty acid biosynthesis.</text>
</comment>
<sequence length="162" mass="17423">MDVEELKRLIRLVEESQIDELEIRKLWSRVRITKAGALGLHPSRADGGGCPASEPMVVSVPSIVTPAAPAPVGKEPEVDEGLVPIVSPIVGTFYRAPSPDAAPYSDVGTRVSPGQVVCIVEAMKLMNEIEAEVSGTVERILVENTQPVEFNQPLFLVRPDAS</sequence>
<comment type="function">
    <text evidence="8">This protein is a component of the acetyl coenzyme A carboxylase complex; first, biotin carboxylase catalyzes the carboxylation of the carrier protein and then the transcarboxylase transfers the carboxyl group to form malonyl-CoA.</text>
</comment>
<dbReference type="GO" id="GO:0009317">
    <property type="term" value="C:acetyl-CoA carboxylase complex"/>
    <property type="evidence" value="ECO:0007669"/>
    <property type="project" value="InterPro"/>
</dbReference>
<keyword evidence="3 8" id="KW-0444">Lipid biosynthesis</keyword>
<dbReference type="GO" id="GO:0006633">
    <property type="term" value="P:fatty acid biosynthetic process"/>
    <property type="evidence" value="ECO:0007669"/>
    <property type="project" value="UniProtKB-KW"/>
</dbReference>
<keyword evidence="10" id="KW-0436">Ligase</keyword>
<dbReference type="InterPro" id="IPR000089">
    <property type="entry name" value="Biotin_lipoyl"/>
</dbReference>
<dbReference type="PROSITE" id="PS50968">
    <property type="entry name" value="BIOTINYL_LIPOYL"/>
    <property type="match status" value="1"/>
</dbReference>
<evidence type="ECO:0000256" key="1">
    <source>
        <dbReference type="ARBA" id="ARBA00005194"/>
    </source>
</evidence>
<accession>A0A948W322</accession>
<dbReference type="PANTHER" id="PTHR45266:SF3">
    <property type="entry name" value="OXALOACETATE DECARBOXYLASE ALPHA CHAIN"/>
    <property type="match status" value="1"/>
</dbReference>
<dbReference type="Pfam" id="PF00364">
    <property type="entry name" value="Biotin_lipoyl"/>
    <property type="match status" value="1"/>
</dbReference>
<evidence type="ECO:0000256" key="2">
    <source>
        <dbReference type="ARBA" id="ARBA00017562"/>
    </source>
</evidence>
<evidence type="ECO:0000313" key="10">
    <source>
        <dbReference type="EMBL" id="MBU2690607.1"/>
    </source>
</evidence>
<keyword evidence="7 8" id="KW-0092">Biotin</keyword>
<keyword evidence="6 8" id="KW-0275">Fatty acid biosynthesis</keyword>
<evidence type="ECO:0000259" key="9">
    <source>
        <dbReference type="PROSITE" id="PS50968"/>
    </source>
</evidence>
<gene>
    <name evidence="10" type="primary">accB</name>
    <name evidence="10" type="ORF">KJ970_06725</name>
</gene>
<evidence type="ECO:0000256" key="6">
    <source>
        <dbReference type="ARBA" id="ARBA00023160"/>
    </source>
</evidence>
<dbReference type="InterPro" id="IPR001882">
    <property type="entry name" value="Biotin_BS"/>
</dbReference>
<dbReference type="Gene3D" id="2.40.50.100">
    <property type="match status" value="1"/>
</dbReference>
<dbReference type="Proteomes" id="UP000777784">
    <property type="component" value="Unassembled WGS sequence"/>
</dbReference>
<dbReference type="PROSITE" id="PS00188">
    <property type="entry name" value="BIOTIN"/>
    <property type="match status" value="1"/>
</dbReference>
<dbReference type="SUPFAM" id="SSF51230">
    <property type="entry name" value="Single hybrid motif"/>
    <property type="match status" value="1"/>
</dbReference>
<reference evidence="10" key="1">
    <citation type="submission" date="2021-05" db="EMBL/GenBank/DDBJ databases">
        <title>Energy efficiency and biological interactions define the core microbiome of deep oligotrophic groundwater.</title>
        <authorList>
            <person name="Mehrshad M."/>
            <person name="Lopez-Fernandez M."/>
            <person name="Bell E."/>
            <person name="Bernier-Latmani R."/>
            <person name="Bertilsson S."/>
            <person name="Dopson M."/>
        </authorList>
    </citation>
    <scope>NUCLEOTIDE SEQUENCE</scope>
    <source>
        <strain evidence="10">Modern_marine.mb.64</strain>
    </source>
</reference>
<organism evidence="10 11">
    <name type="scientific">Eiseniibacteriota bacterium</name>
    <dbReference type="NCBI Taxonomy" id="2212470"/>
    <lineage>
        <taxon>Bacteria</taxon>
        <taxon>Candidatus Eiseniibacteriota</taxon>
    </lineage>
</organism>
<evidence type="ECO:0000256" key="7">
    <source>
        <dbReference type="ARBA" id="ARBA00023267"/>
    </source>
</evidence>
<feature type="domain" description="Lipoyl-binding" evidence="9">
    <location>
        <begin position="82"/>
        <end position="158"/>
    </location>
</feature>
<evidence type="ECO:0000256" key="8">
    <source>
        <dbReference type="RuleBase" id="RU364072"/>
    </source>
</evidence>
<dbReference type="NCBIfam" id="TIGR00531">
    <property type="entry name" value="BCCP"/>
    <property type="match status" value="1"/>
</dbReference>
<evidence type="ECO:0000256" key="5">
    <source>
        <dbReference type="ARBA" id="ARBA00023098"/>
    </source>
</evidence>
<evidence type="ECO:0000256" key="3">
    <source>
        <dbReference type="ARBA" id="ARBA00022516"/>
    </source>
</evidence>
<comment type="caution">
    <text evidence="10">The sequence shown here is derived from an EMBL/GenBank/DDBJ whole genome shotgun (WGS) entry which is preliminary data.</text>
</comment>
<keyword evidence="4 8" id="KW-0276">Fatty acid metabolism</keyword>
<evidence type="ECO:0000256" key="4">
    <source>
        <dbReference type="ARBA" id="ARBA00022832"/>
    </source>
</evidence>
<dbReference type="GO" id="GO:0003989">
    <property type="term" value="F:acetyl-CoA carboxylase activity"/>
    <property type="evidence" value="ECO:0007669"/>
    <property type="project" value="InterPro"/>
</dbReference>
<proteinExistence type="predicted"/>